<dbReference type="InterPro" id="IPR029492">
    <property type="entry name" value="DUF4435"/>
</dbReference>
<dbReference type="Proteomes" id="UP001398556">
    <property type="component" value="Unassembled WGS sequence"/>
</dbReference>
<sequence length="599" mass="68950">MRIENFKISNFKNIRNAEYTNLPDFIVICGGNGSGKSSILEALMTAKETLGSYGYFQINPNCVSADSEFCDLKIDLTLIDKEIEYLKEIYPQNEITHNYSATIRILKNGNTSIIESSPGNVNGLFSRYSENRSFFDYFSAQRINVKSNLNSWNSDFLNEDRMKQLLSQGTSKYQNIKYYLTSLKMKDLQNIQQSIRKGEIKDYDSLSDIREFFNSFFSPMQFDDVFLDTNPFKFSVNTPRGTIDIDELSSGEKEILNTYIHFHQLKPKDSIILFDEPDVHLHPELERRYLKILKQLSDGNQMILTTHAPEMMIEAGSDSLFTVLKYPNGTDNQFLKVSSNSQLHESLTNIMGAKGFVSLNKKIVFIEGEESSTDIDLFEKLFPNIEKNISFIPAGNSLTLKSTAAKVNTLLSEGNTFQEYYCIVDGDFERHDDIDSLNNIFQLPVYHVENYLLEENVVFQSLRQMLGRSMPYDSPEQVADTLKKIALEDIHLLPFTRALLDSKVFKNTELARDYIYQKKFDELAKIEPVIFSDIREEAKGIIEKSMANNNWNKRCKGRELIKGLCNRHGLNYEQFRNILISNYNTIPSDLNEIIDQITK</sequence>
<dbReference type="RefSeq" id="WP_341700724.1">
    <property type="nucleotide sequence ID" value="NZ_JBBYHU010000021.1"/>
</dbReference>
<comment type="caution">
    <text evidence="2">The sequence shown here is derived from an EMBL/GenBank/DDBJ whole genome shotgun (WGS) entry which is preliminary data.</text>
</comment>
<dbReference type="PANTHER" id="PTHR43581">
    <property type="entry name" value="ATP/GTP PHOSPHATASE"/>
    <property type="match status" value="1"/>
</dbReference>
<dbReference type="InterPro" id="IPR003959">
    <property type="entry name" value="ATPase_AAA_core"/>
</dbReference>
<dbReference type="Pfam" id="PF14491">
    <property type="entry name" value="DUF4435"/>
    <property type="match status" value="1"/>
</dbReference>
<reference evidence="2 3" key="1">
    <citation type="submission" date="2024-04" db="EMBL/GenBank/DDBJ databases">
        <title>Flavobacterium sp. DGU99 16S ribosomal RNA gene Genome sequencing and assembly.</title>
        <authorList>
            <person name="Park S."/>
        </authorList>
    </citation>
    <scope>NUCLEOTIDE SEQUENCE [LARGE SCALE GENOMIC DNA]</scope>
    <source>
        <strain evidence="2 3">DGU99</strain>
    </source>
</reference>
<dbReference type="InterPro" id="IPR027417">
    <property type="entry name" value="P-loop_NTPase"/>
</dbReference>
<dbReference type="Gene3D" id="3.40.50.300">
    <property type="entry name" value="P-loop containing nucleotide triphosphate hydrolases"/>
    <property type="match status" value="1"/>
</dbReference>
<keyword evidence="3" id="KW-1185">Reference proteome</keyword>
<evidence type="ECO:0000259" key="1">
    <source>
        <dbReference type="SMART" id="SM00382"/>
    </source>
</evidence>
<evidence type="ECO:0000313" key="3">
    <source>
        <dbReference type="Proteomes" id="UP001398556"/>
    </source>
</evidence>
<dbReference type="EMBL" id="JBBYHU010000021">
    <property type="protein sequence ID" value="MEL1241508.1"/>
    <property type="molecule type" value="Genomic_DNA"/>
</dbReference>
<name>A0ABU9HP38_9FLAO</name>
<gene>
    <name evidence="2" type="ORF">AAEO59_10650</name>
</gene>
<evidence type="ECO:0000313" key="2">
    <source>
        <dbReference type="EMBL" id="MEL1241508.1"/>
    </source>
</evidence>
<protein>
    <submittedName>
        <fullName evidence="2">AAA family ATPase</fullName>
    </submittedName>
</protein>
<feature type="domain" description="AAA+ ATPase" evidence="1">
    <location>
        <begin position="22"/>
        <end position="327"/>
    </location>
</feature>
<dbReference type="SUPFAM" id="SSF52540">
    <property type="entry name" value="P-loop containing nucleoside triphosphate hydrolases"/>
    <property type="match status" value="1"/>
</dbReference>
<dbReference type="PANTHER" id="PTHR43581:SF4">
    <property type="entry name" value="ATP_GTP PHOSPHATASE"/>
    <property type="match status" value="1"/>
</dbReference>
<dbReference type="SMART" id="SM00382">
    <property type="entry name" value="AAA"/>
    <property type="match status" value="1"/>
</dbReference>
<proteinExistence type="predicted"/>
<dbReference type="InterPro" id="IPR003593">
    <property type="entry name" value="AAA+_ATPase"/>
</dbReference>
<accession>A0ABU9HP38</accession>
<dbReference type="InterPro" id="IPR051396">
    <property type="entry name" value="Bact_Antivir_Def_Nuclease"/>
</dbReference>
<organism evidence="2 3">
    <name type="scientific">Flavobacterium flavipallidum</name>
    <dbReference type="NCBI Taxonomy" id="3139140"/>
    <lineage>
        <taxon>Bacteria</taxon>
        <taxon>Pseudomonadati</taxon>
        <taxon>Bacteroidota</taxon>
        <taxon>Flavobacteriia</taxon>
        <taxon>Flavobacteriales</taxon>
        <taxon>Flavobacteriaceae</taxon>
        <taxon>Flavobacterium</taxon>
    </lineage>
</organism>
<dbReference type="Pfam" id="PF13304">
    <property type="entry name" value="AAA_21"/>
    <property type="match status" value="1"/>
</dbReference>